<protein>
    <recommendedName>
        <fullName evidence="12">Mannosyltransferase</fullName>
        <ecNumber evidence="12">2.4.1.-</ecNumber>
    </recommendedName>
</protein>
<feature type="transmembrane region" description="Helical" evidence="12">
    <location>
        <begin position="160"/>
        <end position="185"/>
    </location>
</feature>
<feature type="coiled-coil region" evidence="13">
    <location>
        <begin position="908"/>
        <end position="935"/>
    </location>
</feature>
<evidence type="ECO:0000256" key="10">
    <source>
        <dbReference type="ARBA" id="ARBA00044721"/>
    </source>
</evidence>
<evidence type="ECO:0000256" key="11">
    <source>
        <dbReference type="ARBA" id="ARBA00048899"/>
    </source>
</evidence>
<comment type="function">
    <text evidence="10">Mannosyltransferase that operates in the biosynthetic pathway of dolichol-linked oligosaccharides, the glycan precursors employed in protein asparagine (N)-glycosylation. The assembly of dolichol-linked oligosaccharides begins on the cytosolic side of the endoplasmic reticulum membrane and finishes in its lumen. The sequential addition of sugars to dolichol pyrophosphate produces dolichol-linked oligosaccharides containing fourteen sugars, including two GlcNAcs, nine mannoses and three glucoses. Once assembled, the oligosaccharide is transferred from the lipid to nascent proteins by oligosaccharyltransferases. In the lumen of the endoplasmic reticulum, adds the eighth mannose residue in an alpha-1,6 linkage onto Man(7)GlcNAc(2)-PP-dolichol to produce Man(8)GlcNAc(2)-PP-dolichol.</text>
</comment>
<evidence type="ECO:0000256" key="1">
    <source>
        <dbReference type="ARBA" id="ARBA00004477"/>
    </source>
</evidence>
<feature type="transmembrane region" description="Helical" evidence="12">
    <location>
        <begin position="280"/>
        <end position="295"/>
    </location>
</feature>
<evidence type="ECO:0000256" key="8">
    <source>
        <dbReference type="ARBA" id="ARBA00022989"/>
    </source>
</evidence>
<dbReference type="PANTHER" id="PTHR22760:SF1">
    <property type="entry name" value="DOL-P-MAN:MAN(7)GLCNAC(2)-PP-DOL ALPHA-1,6-MANNOSYLTRANSFERASE"/>
    <property type="match status" value="1"/>
</dbReference>
<feature type="transmembrane region" description="Helical" evidence="12">
    <location>
        <begin position="197"/>
        <end position="220"/>
    </location>
</feature>
<keyword evidence="13" id="KW-0175">Coiled coil</keyword>
<evidence type="ECO:0000256" key="9">
    <source>
        <dbReference type="ARBA" id="ARBA00023136"/>
    </source>
</evidence>
<dbReference type="InterPro" id="IPR005599">
    <property type="entry name" value="GPI_mannosylTrfase"/>
</dbReference>
<keyword evidence="5" id="KW-0808">Transferase</keyword>
<name>A0A9P0DB59_9CUCU</name>
<comment type="subcellular location">
    <subcellularLocation>
        <location evidence="1 12">Endoplasmic reticulum membrane</location>
        <topology evidence="1 12">Multi-pass membrane protein</topology>
    </subcellularLocation>
</comment>
<evidence type="ECO:0000256" key="4">
    <source>
        <dbReference type="ARBA" id="ARBA00022676"/>
    </source>
</evidence>
<sequence length="1096" mass="126846">MSQIMLIIASAHLVYCPFTKVEESFNLQAIHDILYHGFNLTQYDHMEFPGVVPRTFIGPLFISILAAPIVAVIQFLNINKFWAQYLVRTILATCVVCSFSALGKTLEKQFGTRWMQWFLAITVTQSHFMYYLSRPLPNIMALPLVLLALDGWLKNNNKTFILFSGAAIVMFRSELALFAGILLLYDLYYKRITVKRLLQIAVPGGIAFLLLTVVIDSIFWNRLLWPEGEVLWYNTILNKSSDWGTSPFFWYFYSAIPRGMAASVFFLPVGFALDQRVRQLVFPSLLFVLLYSFLPHKELRFIIYVFPFLNAAAATACHRIWENRNKSPIYHLLSMGVAGHLAVNIAFTLFLLSVSNTNYPGGLAISRLHRLCRDESNVRVHISNLAAQTGISRFTQINTNWTYSKTENLRPGDYELYRYTHLIAEGKSKFSSNLKPYSGTHDVIDTIEAFHQISFNYLTIPPIKIKTKPVLFILKRRSNYKEYLRIDDDSLEYEAGQFDKQRIEEIRNNSAEDSNEESIQQERLELVRNGDMSEEEAGTKDSEENLKKTETLKFSEEKLVTEVEDDVEDNVEDTEEKTIPKNKKINEKVNRKQDFKDAEEEKLDTKTANEITSKENAEINDNFRKKGKKLEETTSKEKIVQSTKEIKQDLQNNVAKVISASNSEQDVTKAEEITDGFRKKGKKIDTTKINTEKVVPKEDKNNLQKNPSQEEDTADDTEDVSGDKKMTDQFQNKKLDKMKISKEKEVLPKEEKYNSQEEGYADVSEDVKETAAHITKKMKKLEASKPLKEKLVHSKEVRTVQTLQKDVSEEKIKITARKSDKLEKRPKEIIQENVKKLKNAKQEKSEENKALKALKSIRPQKPEETIEDTENKQHVKQNIRKIIQKYRRKKLDDIHIEQVDHPKENIKKLILEDKLKEEREEIAKIQQQIADLIDSNPKITNKELIKTKLEETINKELVNAIKIDVTKKSDDTKKKTGNDVKYRPQDFKKAKDDKKFTKEFVISEEELVKYDLQALQESEEDFLTGEQGLIIEINAVKHSERHSGELDSQFEDEKMAFLQKFKRANEKLEDIMMIIDEIVDTIEITDEDYYDEESLG</sequence>
<keyword evidence="6 12" id="KW-0812">Transmembrane</keyword>
<comment type="similarity">
    <text evidence="3 12">Belongs to the glycosyltransferase 22 family.</text>
</comment>
<dbReference type="EMBL" id="OV651819">
    <property type="protein sequence ID" value="CAH1113680.1"/>
    <property type="molecule type" value="Genomic_DNA"/>
</dbReference>
<feature type="compositionally biased region" description="Basic and acidic residues" evidence="14">
    <location>
        <begin position="603"/>
        <end position="641"/>
    </location>
</feature>
<dbReference type="Proteomes" id="UP001153636">
    <property type="component" value="Chromosome 7"/>
</dbReference>
<feature type="compositionally biased region" description="Basic and acidic residues" evidence="14">
    <location>
        <begin position="666"/>
        <end position="702"/>
    </location>
</feature>
<keyword evidence="9 12" id="KW-0472">Membrane</keyword>
<dbReference type="OrthoDB" id="19039at2759"/>
<gene>
    <name evidence="15" type="ORF">PSYICH_LOCUS13849</name>
</gene>
<comment type="catalytic activity">
    <reaction evidence="11">
        <text>an alpha-D-Man-(1-&gt;2)-alpha-D-Man-(1-&gt;2)-alpha-D-Man-(1-&gt;3)-[alpha-D-Man-(1-&gt;2)-alpha-D-Man-(1-&gt;3)-alpha-D-Man-(1-&gt;6)]-beta-D-Man-(1-&gt;4)-beta-D-GlcNAc-(1-&gt;4)-alpha-D-GlcNAc-diphospho-di-trans,poly-cis-dolichol + a di-trans,poly-cis-dolichyl beta-D-mannosyl phosphate = an alpha-D-Man-(1-&gt;2)-alpha-D-Man-(1-&gt;2)-alpha-D-Man-(1-&gt;3)-[alpha-D-Man-(1-&gt;2)-alpha-D-Man-(1-&gt;3)-[alpha-D-Man-(1-&gt;6)]-alpha-D-Man-(1-&gt;6)]-beta-D-Man-(1-&gt;4)-beta-D-GlcNAc-(1-&gt;4)-alpha-D-GlcNAc-diphospho-di-trans,poly-cis-dolichol + a di-trans,poly-cis-dolichyl phosphate + H(+)</text>
        <dbReference type="Rhea" id="RHEA:29535"/>
        <dbReference type="Rhea" id="RHEA-COMP:19498"/>
        <dbReference type="Rhea" id="RHEA-COMP:19501"/>
        <dbReference type="Rhea" id="RHEA-COMP:19518"/>
        <dbReference type="Rhea" id="RHEA-COMP:19519"/>
        <dbReference type="ChEBI" id="CHEBI:15378"/>
        <dbReference type="ChEBI" id="CHEBI:57683"/>
        <dbReference type="ChEBI" id="CHEBI:58211"/>
        <dbReference type="ChEBI" id="CHEBI:132517"/>
        <dbReference type="ChEBI" id="CHEBI:132519"/>
        <dbReference type="EC" id="2.4.1.260"/>
    </reaction>
    <physiologicalReaction direction="left-to-right" evidence="11">
        <dbReference type="Rhea" id="RHEA:29536"/>
    </physiologicalReaction>
</comment>
<feature type="compositionally biased region" description="Basic and acidic residues" evidence="14">
    <location>
        <begin position="721"/>
        <end position="736"/>
    </location>
</feature>
<evidence type="ECO:0000256" key="14">
    <source>
        <dbReference type="SAM" id="MobiDB-lite"/>
    </source>
</evidence>
<evidence type="ECO:0000256" key="12">
    <source>
        <dbReference type="RuleBase" id="RU363075"/>
    </source>
</evidence>
<proteinExistence type="inferred from homology"/>
<feature type="compositionally biased region" description="Acidic residues" evidence="14">
    <location>
        <begin position="709"/>
        <end position="720"/>
    </location>
</feature>
<evidence type="ECO:0000313" key="15">
    <source>
        <dbReference type="EMBL" id="CAH1113680.1"/>
    </source>
</evidence>
<feature type="transmembrane region" description="Helical" evidence="12">
    <location>
        <begin position="301"/>
        <end position="321"/>
    </location>
</feature>
<feature type="transmembrane region" description="Helical" evidence="12">
    <location>
        <begin position="56"/>
        <end position="76"/>
    </location>
</feature>
<dbReference type="Pfam" id="PF03901">
    <property type="entry name" value="Glyco_transf_22"/>
    <property type="match status" value="1"/>
</dbReference>
<dbReference type="EC" id="2.4.1.-" evidence="12"/>
<organism evidence="15 16">
    <name type="scientific">Psylliodes chrysocephalus</name>
    <dbReference type="NCBI Taxonomy" id="3402493"/>
    <lineage>
        <taxon>Eukaryota</taxon>
        <taxon>Metazoa</taxon>
        <taxon>Ecdysozoa</taxon>
        <taxon>Arthropoda</taxon>
        <taxon>Hexapoda</taxon>
        <taxon>Insecta</taxon>
        <taxon>Pterygota</taxon>
        <taxon>Neoptera</taxon>
        <taxon>Endopterygota</taxon>
        <taxon>Coleoptera</taxon>
        <taxon>Polyphaga</taxon>
        <taxon>Cucujiformia</taxon>
        <taxon>Chrysomeloidea</taxon>
        <taxon>Chrysomelidae</taxon>
        <taxon>Galerucinae</taxon>
        <taxon>Alticini</taxon>
        <taxon>Psylliodes</taxon>
    </lineage>
</organism>
<dbReference type="GO" id="GO:0052917">
    <property type="term" value="F:dol-P-Man:Man(7)GlcNAc(2)-PP-Dol alpha-1,6-mannosyltransferase activity"/>
    <property type="evidence" value="ECO:0007669"/>
    <property type="project" value="UniProtKB-EC"/>
</dbReference>
<evidence type="ECO:0000256" key="7">
    <source>
        <dbReference type="ARBA" id="ARBA00022824"/>
    </source>
</evidence>
<feature type="region of interest" description="Disordered" evidence="14">
    <location>
        <begin position="661"/>
        <end position="736"/>
    </location>
</feature>
<feature type="region of interest" description="Disordered" evidence="14">
    <location>
        <begin position="590"/>
        <end position="641"/>
    </location>
</feature>
<reference evidence="15" key="1">
    <citation type="submission" date="2022-01" db="EMBL/GenBank/DDBJ databases">
        <authorList>
            <person name="King R."/>
        </authorList>
    </citation>
    <scope>NUCLEOTIDE SEQUENCE</scope>
</reference>
<keyword evidence="8 12" id="KW-1133">Transmembrane helix</keyword>
<comment type="pathway">
    <text evidence="2">Protein modification; protein glycosylation.</text>
</comment>
<evidence type="ECO:0000313" key="16">
    <source>
        <dbReference type="Proteomes" id="UP001153636"/>
    </source>
</evidence>
<dbReference type="PANTHER" id="PTHR22760">
    <property type="entry name" value="GLYCOSYLTRANSFERASE"/>
    <property type="match status" value="1"/>
</dbReference>
<feature type="coiled-coil region" evidence="13">
    <location>
        <begin position="827"/>
        <end position="857"/>
    </location>
</feature>
<accession>A0A9P0DB59</accession>
<evidence type="ECO:0000256" key="3">
    <source>
        <dbReference type="ARBA" id="ARBA00007063"/>
    </source>
</evidence>
<dbReference type="GO" id="GO:0006487">
    <property type="term" value="P:protein N-linked glycosylation"/>
    <property type="evidence" value="ECO:0007669"/>
    <property type="project" value="TreeGrafter"/>
</dbReference>
<evidence type="ECO:0000256" key="13">
    <source>
        <dbReference type="SAM" id="Coils"/>
    </source>
</evidence>
<evidence type="ECO:0000256" key="6">
    <source>
        <dbReference type="ARBA" id="ARBA00022692"/>
    </source>
</evidence>
<keyword evidence="16" id="KW-1185">Reference proteome</keyword>
<feature type="transmembrane region" description="Helical" evidence="12">
    <location>
        <begin position="248"/>
        <end position="273"/>
    </location>
</feature>
<dbReference type="AlphaFoldDB" id="A0A9P0DB59"/>
<keyword evidence="4 12" id="KW-0328">Glycosyltransferase</keyword>
<dbReference type="GO" id="GO:0005789">
    <property type="term" value="C:endoplasmic reticulum membrane"/>
    <property type="evidence" value="ECO:0007669"/>
    <property type="project" value="UniProtKB-SubCell"/>
</dbReference>
<evidence type="ECO:0000256" key="5">
    <source>
        <dbReference type="ARBA" id="ARBA00022679"/>
    </source>
</evidence>
<feature type="transmembrane region" description="Helical" evidence="12">
    <location>
        <begin position="333"/>
        <end position="352"/>
    </location>
</feature>
<evidence type="ECO:0000256" key="2">
    <source>
        <dbReference type="ARBA" id="ARBA00004922"/>
    </source>
</evidence>
<keyword evidence="7 12" id="KW-0256">Endoplasmic reticulum</keyword>